<accession>A0A1Y1I511</accession>
<protein>
    <submittedName>
        <fullName evidence="1">Uncharacterized protein</fullName>
    </submittedName>
</protein>
<dbReference type="Proteomes" id="UP000054558">
    <property type="component" value="Unassembled WGS sequence"/>
</dbReference>
<gene>
    <name evidence="1" type="ORF">KFL_002420165</name>
</gene>
<dbReference type="EMBL" id="DF237191">
    <property type="protein sequence ID" value="GAQ85583.1"/>
    <property type="molecule type" value="Genomic_DNA"/>
</dbReference>
<proteinExistence type="predicted"/>
<name>A0A1Y1I511_KLENI</name>
<evidence type="ECO:0000313" key="1">
    <source>
        <dbReference type="EMBL" id="GAQ85583.1"/>
    </source>
</evidence>
<evidence type="ECO:0000313" key="2">
    <source>
        <dbReference type="Proteomes" id="UP000054558"/>
    </source>
</evidence>
<dbReference type="OrthoDB" id="26525at2759"/>
<organism evidence="1 2">
    <name type="scientific">Klebsormidium nitens</name>
    <name type="common">Green alga</name>
    <name type="synonym">Ulothrix nitens</name>
    <dbReference type="NCBI Taxonomy" id="105231"/>
    <lineage>
        <taxon>Eukaryota</taxon>
        <taxon>Viridiplantae</taxon>
        <taxon>Streptophyta</taxon>
        <taxon>Klebsormidiophyceae</taxon>
        <taxon>Klebsormidiales</taxon>
        <taxon>Klebsormidiaceae</taxon>
        <taxon>Klebsormidium</taxon>
    </lineage>
</organism>
<reference evidence="1 2" key="1">
    <citation type="journal article" date="2014" name="Nat. Commun.">
        <title>Klebsormidium flaccidum genome reveals primary factors for plant terrestrial adaptation.</title>
        <authorList>
            <person name="Hori K."/>
            <person name="Maruyama F."/>
            <person name="Fujisawa T."/>
            <person name="Togashi T."/>
            <person name="Yamamoto N."/>
            <person name="Seo M."/>
            <person name="Sato S."/>
            <person name="Yamada T."/>
            <person name="Mori H."/>
            <person name="Tajima N."/>
            <person name="Moriyama T."/>
            <person name="Ikeuchi M."/>
            <person name="Watanabe M."/>
            <person name="Wada H."/>
            <person name="Kobayashi K."/>
            <person name="Saito M."/>
            <person name="Masuda T."/>
            <person name="Sasaki-Sekimoto Y."/>
            <person name="Mashiguchi K."/>
            <person name="Awai K."/>
            <person name="Shimojima M."/>
            <person name="Masuda S."/>
            <person name="Iwai M."/>
            <person name="Nobusawa T."/>
            <person name="Narise T."/>
            <person name="Kondo S."/>
            <person name="Saito H."/>
            <person name="Sato R."/>
            <person name="Murakawa M."/>
            <person name="Ihara Y."/>
            <person name="Oshima-Yamada Y."/>
            <person name="Ohtaka K."/>
            <person name="Satoh M."/>
            <person name="Sonobe K."/>
            <person name="Ishii M."/>
            <person name="Ohtani R."/>
            <person name="Kanamori-Sato M."/>
            <person name="Honoki R."/>
            <person name="Miyazaki D."/>
            <person name="Mochizuki H."/>
            <person name="Umetsu J."/>
            <person name="Higashi K."/>
            <person name="Shibata D."/>
            <person name="Kamiya Y."/>
            <person name="Sato N."/>
            <person name="Nakamura Y."/>
            <person name="Tabata S."/>
            <person name="Ida S."/>
            <person name="Kurokawa K."/>
            <person name="Ohta H."/>
        </authorList>
    </citation>
    <scope>NUCLEOTIDE SEQUENCE [LARGE SCALE GENOMIC DNA]</scope>
    <source>
        <strain evidence="1 2">NIES-2285</strain>
    </source>
</reference>
<sequence length="99" mass="11004">MARRVSSFWPLNFDMHRSQSELRIATTAAPVSAAELEREWEESQDPAEDDDTLAMSFKSVSAHLMSVTRLGSRSSSLLREMKKVKEEMDAAEAAASPAM</sequence>
<keyword evidence="2" id="KW-1185">Reference proteome</keyword>
<dbReference type="AlphaFoldDB" id="A0A1Y1I511"/>